<protein>
    <submittedName>
        <fullName evidence="1">Uncharacterized protein</fullName>
    </submittedName>
</protein>
<organism evidence="1 2">
    <name type="scientific">Trichinella spiralis</name>
    <name type="common">Trichina worm</name>
    <dbReference type="NCBI Taxonomy" id="6334"/>
    <lineage>
        <taxon>Eukaryota</taxon>
        <taxon>Metazoa</taxon>
        <taxon>Ecdysozoa</taxon>
        <taxon>Nematoda</taxon>
        <taxon>Enoplea</taxon>
        <taxon>Dorylaimia</taxon>
        <taxon>Trichinellida</taxon>
        <taxon>Trichinellidae</taxon>
        <taxon>Trichinella</taxon>
    </lineage>
</organism>
<keyword evidence="2" id="KW-1185">Reference proteome</keyword>
<reference evidence="1 2" key="1">
    <citation type="submission" date="2015-01" db="EMBL/GenBank/DDBJ databases">
        <title>Evolution of Trichinella species and genotypes.</title>
        <authorList>
            <person name="Korhonen P.K."/>
            <person name="Edoardo P."/>
            <person name="Giuseppe L.R."/>
            <person name="Gasser R.B."/>
        </authorList>
    </citation>
    <scope>NUCLEOTIDE SEQUENCE [LARGE SCALE GENOMIC DNA]</scope>
    <source>
        <strain evidence="1">ISS3</strain>
    </source>
</reference>
<evidence type="ECO:0000313" key="1">
    <source>
        <dbReference type="EMBL" id="KRX87024.1"/>
    </source>
</evidence>
<evidence type="ECO:0000313" key="2">
    <source>
        <dbReference type="Proteomes" id="UP000054776"/>
    </source>
</evidence>
<name>A0A0V0XGA5_TRISP</name>
<gene>
    <name evidence="1" type="ORF">T01_10727</name>
</gene>
<comment type="caution">
    <text evidence="1">The sequence shown here is derived from an EMBL/GenBank/DDBJ whole genome shotgun (WGS) entry which is preliminary data.</text>
</comment>
<proteinExistence type="predicted"/>
<feature type="non-terminal residue" evidence="1">
    <location>
        <position position="33"/>
    </location>
</feature>
<dbReference type="EMBL" id="JYDH01007285">
    <property type="protein sequence ID" value="KRX87024.1"/>
    <property type="molecule type" value="Genomic_DNA"/>
</dbReference>
<dbReference type="AlphaFoldDB" id="A0A0V0XGA5"/>
<accession>A0A0V0XGA5</accession>
<dbReference type="InParanoid" id="A0A0V0XGA5"/>
<sequence>MKKSRISVTKCMHLRLLYPFDITFDVISDRSAD</sequence>
<dbReference type="Proteomes" id="UP000054776">
    <property type="component" value="Unassembled WGS sequence"/>
</dbReference>